<dbReference type="Pfam" id="PF00213">
    <property type="entry name" value="OSCP"/>
    <property type="match status" value="1"/>
</dbReference>
<keyword evidence="5" id="KW-0472">Membrane</keyword>
<evidence type="ECO:0000256" key="5">
    <source>
        <dbReference type="ARBA" id="ARBA00023136"/>
    </source>
</evidence>
<keyword evidence="3" id="KW-0375">Hydrogen ion transport</keyword>
<evidence type="ECO:0000256" key="3">
    <source>
        <dbReference type="ARBA" id="ARBA00022781"/>
    </source>
</evidence>
<dbReference type="GO" id="GO:0016020">
    <property type="term" value="C:membrane"/>
    <property type="evidence" value="ECO:0007669"/>
    <property type="project" value="UniProtKB-SubCell"/>
</dbReference>
<dbReference type="SUPFAM" id="SSF47928">
    <property type="entry name" value="N-terminal domain of the delta subunit of the F1F0-ATP synthase"/>
    <property type="match status" value="1"/>
</dbReference>
<accession>A0A060PRF5</accession>
<dbReference type="NCBIfam" id="NF009968">
    <property type="entry name" value="PRK13431.1"/>
    <property type="match status" value="1"/>
</dbReference>
<dbReference type="InterPro" id="IPR000711">
    <property type="entry name" value="ATPase_OSCP/dsu"/>
</dbReference>
<proteinExistence type="predicted"/>
<protein>
    <submittedName>
        <fullName evidence="7">F0F1 ATP synthase subunit delta</fullName>
    </submittedName>
</protein>
<comment type="subcellular location">
    <subcellularLocation>
        <location evidence="1">Membrane</location>
    </subcellularLocation>
</comment>
<keyword evidence="4" id="KW-0406">Ion transport</keyword>
<sequence length="180" mass="20157">MQDLKVISKHYAKALKNHTKGDLALLEEIVVGLKNVAEAIKLHKLNQVLAHVSLKVKKEVVFEILEKITSTKACSVLKPVMEVVLKNNRLDMLELIAEELSFDSKKTLEATLLVPEKLENSELEAVQQKLQARFNASVEIAQDTWSKKGVSLSVSSLDLEIGFSKEDILKKIEKQVIQSI</sequence>
<dbReference type="EMBL" id="AP014523">
    <property type="protein sequence ID" value="BAO97140.1"/>
    <property type="molecule type" value="Genomic_DNA"/>
</dbReference>
<dbReference type="RefSeq" id="WP_001153256.1">
    <property type="nucleotide sequence ID" value="NZ_AP014523.1"/>
</dbReference>
<evidence type="ECO:0000256" key="4">
    <source>
        <dbReference type="ARBA" id="ARBA00023065"/>
    </source>
</evidence>
<dbReference type="HOGENOM" id="CLU_1494289_0_0_7"/>
<reference evidence="7 8" key="1">
    <citation type="submission" date="2013-11" db="EMBL/GenBank/DDBJ databases">
        <title>Estimation of Helicobacter pylori bacteriophage ecology using H. pylori isolates.</title>
        <authorList>
            <person name="Uchiyama J."/>
            <person name="Takemura-Uchiyama I."/>
            <person name="Ujihara T."/>
            <person name="Matsuzaki S."/>
        </authorList>
    </citation>
    <scope>NUCLEOTIDE SEQUENCE [LARGE SCALE GENOMIC DNA]</scope>
    <source>
        <strain evidence="7 8">NY40</strain>
    </source>
</reference>
<dbReference type="InterPro" id="IPR026015">
    <property type="entry name" value="ATP_synth_OSCP/delta_N_sf"/>
</dbReference>
<dbReference type="AlphaFoldDB" id="A0A060PRF5"/>
<dbReference type="Gene3D" id="1.10.520.20">
    <property type="entry name" value="N-terminal domain of the delta subunit of the F1F0-ATP synthase"/>
    <property type="match status" value="1"/>
</dbReference>
<name>A0A060PRF5_HELPX</name>
<keyword evidence="6" id="KW-0066">ATP synthesis</keyword>
<dbReference type="GO" id="GO:0046933">
    <property type="term" value="F:proton-transporting ATP synthase activity, rotational mechanism"/>
    <property type="evidence" value="ECO:0007669"/>
    <property type="project" value="InterPro"/>
</dbReference>
<keyword evidence="2" id="KW-0813">Transport</keyword>
<evidence type="ECO:0000256" key="6">
    <source>
        <dbReference type="ARBA" id="ARBA00023310"/>
    </source>
</evidence>
<evidence type="ECO:0000256" key="1">
    <source>
        <dbReference type="ARBA" id="ARBA00004370"/>
    </source>
</evidence>
<dbReference type="Proteomes" id="UP000031662">
    <property type="component" value="Chromosome"/>
</dbReference>
<evidence type="ECO:0000256" key="2">
    <source>
        <dbReference type="ARBA" id="ARBA00022448"/>
    </source>
</evidence>
<gene>
    <name evidence="7" type="ORF">NY40_0108</name>
</gene>
<evidence type="ECO:0000313" key="7">
    <source>
        <dbReference type="EMBL" id="BAO97140.1"/>
    </source>
</evidence>
<evidence type="ECO:0000313" key="8">
    <source>
        <dbReference type="Proteomes" id="UP000031662"/>
    </source>
</evidence>
<organism evidence="7 8">
    <name type="scientific">Helicobacter pylori NY40</name>
    <dbReference type="NCBI Taxonomy" id="1426844"/>
    <lineage>
        <taxon>Bacteria</taxon>
        <taxon>Pseudomonadati</taxon>
        <taxon>Campylobacterota</taxon>
        <taxon>Epsilonproteobacteria</taxon>
        <taxon>Campylobacterales</taxon>
        <taxon>Helicobacteraceae</taxon>
        <taxon>Helicobacter</taxon>
    </lineage>
</organism>